<dbReference type="Proteomes" id="UP001245370">
    <property type="component" value="Unassembled WGS sequence"/>
</dbReference>
<accession>A0A9W6CMB1</accession>
<dbReference type="InterPro" id="IPR021327">
    <property type="entry name" value="DUF2934"/>
</dbReference>
<evidence type="ECO:0000313" key="5">
    <source>
        <dbReference type="Proteomes" id="UP001245370"/>
    </source>
</evidence>
<dbReference type="RefSeq" id="WP_229643838.1">
    <property type="nucleotide sequence ID" value="NZ_BSDO01000004.1"/>
</dbReference>
<name>A0A9W6CMB1_XANFL</name>
<organism evidence="2 4">
    <name type="scientific">Xanthobacter flavus</name>
    <dbReference type="NCBI Taxonomy" id="281"/>
    <lineage>
        <taxon>Bacteria</taxon>
        <taxon>Pseudomonadati</taxon>
        <taxon>Pseudomonadota</taxon>
        <taxon>Alphaproteobacteria</taxon>
        <taxon>Hyphomicrobiales</taxon>
        <taxon>Xanthobacteraceae</taxon>
        <taxon>Xanthobacter</taxon>
    </lineage>
</organism>
<dbReference type="Proteomes" id="UP001144397">
    <property type="component" value="Unassembled WGS sequence"/>
</dbReference>
<evidence type="ECO:0000313" key="4">
    <source>
        <dbReference type="Proteomes" id="UP001144397"/>
    </source>
</evidence>
<evidence type="ECO:0000313" key="3">
    <source>
        <dbReference type="EMBL" id="MDR6334620.1"/>
    </source>
</evidence>
<evidence type="ECO:0000313" key="2">
    <source>
        <dbReference type="EMBL" id="GLI23359.1"/>
    </source>
</evidence>
<sequence>MPHATNPDTIGTDPGPATNALSGLSDTERDRIRWRAHALWREDGCPQGRDREYWERAELEILKGRRSY</sequence>
<comment type="caution">
    <text evidence="2">The sequence shown here is derived from an EMBL/GenBank/DDBJ whole genome shotgun (WGS) entry which is preliminary data.</text>
</comment>
<protein>
    <recommendedName>
        <fullName evidence="6">DUF2934 domain-containing protein</fullName>
    </recommendedName>
</protein>
<dbReference type="Pfam" id="PF11154">
    <property type="entry name" value="DUF2934"/>
    <property type="match status" value="1"/>
</dbReference>
<keyword evidence="5" id="KW-1185">Reference proteome</keyword>
<dbReference type="EMBL" id="BSDO01000004">
    <property type="protein sequence ID" value="GLI23359.1"/>
    <property type="molecule type" value="Genomic_DNA"/>
</dbReference>
<dbReference type="AlphaFoldDB" id="A0A9W6CMB1"/>
<evidence type="ECO:0008006" key="6">
    <source>
        <dbReference type="Google" id="ProtNLM"/>
    </source>
</evidence>
<dbReference type="GeneID" id="95763820"/>
<gene>
    <name evidence="3" type="ORF">GGQ86_003102</name>
    <name evidence="2" type="ORF">XFLAVUS301_30330</name>
</gene>
<reference evidence="2" key="1">
    <citation type="submission" date="2022-12" db="EMBL/GenBank/DDBJ databases">
        <title>Reference genome sequencing for broad-spectrum identification of bacterial and archaeal isolates by mass spectrometry.</title>
        <authorList>
            <person name="Sekiguchi Y."/>
            <person name="Tourlousse D.M."/>
        </authorList>
    </citation>
    <scope>NUCLEOTIDE SEQUENCE</scope>
    <source>
        <strain evidence="2">301</strain>
    </source>
</reference>
<dbReference type="EMBL" id="JAVDPY010000005">
    <property type="protein sequence ID" value="MDR6334620.1"/>
    <property type="molecule type" value="Genomic_DNA"/>
</dbReference>
<evidence type="ECO:0000256" key="1">
    <source>
        <dbReference type="SAM" id="MobiDB-lite"/>
    </source>
</evidence>
<feature type="region of interest" description="Disordered" evidence="1">
    <location>
        <begin position="1"/>
        <end position="27"/>
    </location>
</feature>
<proteinExistence type="predicted"/>
<reference evidence="3 5" key="2">
    <citation type="submission" date="2023-07" db="EMBL/GenBank/DDBJ databases">
        <title>Genomic Encyclopedia of Type Strains, Phase IV (KMG-IV): sequencing the most valuable type-strain genomes for metagenomic binning, comparative biology and taxonomic classification.</title>
        <authorList>
            <person name="Goeker M."/>
        </authorList>
    </citation>
    <scope>NUCLEOTIDE SEQUENCE [LARGE SCALE GENOMIC DNA]</scope>
    <source>
        <strain evidence="3 5">DSM 338</strain>
    </source>
</reference>